<dbReference type="AlphaFoldDB" id="A0A6A5ZY93"/>
<dbReference type="GeneID" id="54411372"/>
<dbReference type="OrthoDB" id="3913322at2759"/>
<reference evidence="2" key="1">
    <citation type="journal article" date="2020" name="Stud. Mycol.">
        <title>101 Dothideomycetes genomes: a test case for predicting lifestyles and emergence of pathogens.</title>
        <authorList>
            <person name="Haridas S."/>
            <person name="Albert R."/>
            <person name="Binder M."/>
            <person name="Bloem J."/>
            <person name="Labutti K."/>
            <person name="Salamov A."/>
            <person name="Andreopoulos B."/>
            <person name="Baker S."/>
            <person name="Barry K."/>
            <person name="Bills G."/>
            <person name="Bluhm B."/>
            <person name="Cannon C."/>
            <person name="Castanera R."/>
            <person name="Culley D."/>
            <person name="Daum C."/>
            <person name="Ezra D."/>
            <person name="Gonzalez J."/>
            <person name="Henrissat B."/>
            <person name="Kuo A."/>
            <person name="Liang C."/>
            <person name="Lipzen A."/>
            <person name="Lutzoni F."/>
            <person name="Magnuson J."/>
            <person name="Mondo S."/>
            <person name="Nolan M."/>
            <person name="Ohm R."/>
            <person name="Pangilinan J."/>
            <person name="Park H.-J."/>
            <person name="Ramirez L."/>
            <person name="Alfaro M."/>
            <person name="Sun H."/>
            <person name="Tritt A."/>
            <person name="Yoshinaga Y."/>
            <person name="Zwiers L.-H."/>
            <person name="Turgeon B."/>
            <person name="Goodwin S."/>
            <person name="Spatafora J."/>
            <person name="Crous P."/>
            <person name="Grigoriev I."/>
        </authorList>
    </citation>
    <scope>NUCLEOTIDE SEQUENCE</scope>
    <source>
        <strain evidence="2">CBS 119687</strain>
    </source>
</reference>
<dbReference type="RefSeq" id="XP_033518902.1">
    <property type="nucleotide sequence ID" value="XM_033670940.1"/>
</dbReference>
<feature type="signal peptide" evidence="1">
    <location>
        <begin position="1"/>
        <end position="19"/>
    </location>
</feature>
<gene>
    <name evidence="2" type="ORF">P153DRAFT_390553</name>
</gene>
<dbReference type="InterPro" id="IPR045469">
    <property type="entry name" value="Nis1"/>
</dbReference>
<feature type="chain" id="PRO_5025429830" description="Secreted protein NIS1" evidence="1">
    <location>
        <begin position="20"/>
        <end position="152"/>
    </location>
</feature>
<protein>
    <recommendedName>
        <fullName evidence="4">Secreted protein NIS1</fullName>
    </recommendedName>
</protein>
<evidence type="ECO:0000313" key="2">
    <source>
        <dbReference type="EMBL" id="KAF2124509.1"/>
    </source>
</evidence>
<evidence type="ECO:0008006" key="4">
    <source>
        <dbReference type="Google" id="ProtNLM"/>
    </source>
</evidence>
<keyword evidence="3" id="KW-1185">Reference proteome</keyword>
<evidence type="ECO:0000313" key="3">
    <source>
        <dbReference type="Proteomes" id="UP000799771"/>
    </source>
</evidence>
<sequence>MRFSSLTAAALTSASLASARIIGIAAPSTIAPSEPFTISLLTENYIQTVADISVAWGYTFSPYNATIGSFVSSAYLGPNVSNILTNISIPATAPAAFNNTSYLGKEITLTAAVTSLFGASGSVSSSGFEVSVLVGTETGDEIVTSDGFAWVK</sequence>
<keyword evidence="1" id="KW-0732">Signal</keyword>
<dbReference type="Pfam" id="PF19271">
    <property type="entry name" value="Nis1"/>
    <property type="match status" value="1"/>
</dbReference>
<name>A0A6A5ZY93_9PLEO</name>
<accession>A0A6A5ZY93</accession>
<proteinExistence type="predicted"/>
<dbReference type="EMBL" id="ML977519">
    <property type="protein sequence ID" value="KAF2124509.1"/>
    <property type="molecule type" value="Genomic_DNA"/>
</dbReference>
<dbReference type="Proteomes" id="UP000799771">
    <property type="component" value="Unassembled WGS sequence"/>
</dbReference>
<organism evidence="2 3">
    <name type="scientific">Dothidotthia symphoricarpi CBS 119687</name>
    <dbReference type="NCBI Taxonomy" id="1392245"/>
    <lineage>
        <taxon>Eukaryota</taxon>
        <taxon>Fungi</taxon>
        <taxon>Dikarya</taxon>
        <taxon>Ascomycota</taxon>
        <taxon>Pezizomycotina</taxon>
        <taxon>Dothideomycetes</taxon>
        <taxon>Pleosporomycetidae</taxon>
        <taxon>Pleosporales</taxon>
        <taxon>Dothidotthiaceae</taxon>
        <taxon>Dothidotthia</taxon>
    </lineage>
</organism>
<evidence type="ECO:0000256" key="1">
    <source>
        <dbReference type="SAM" id="SignalP"/>
    </source>
</evidence>